<comment type="similarity">
    <text evidence="2">Belongs to the transferase hexapeptide repeat family.</text>
</comment>
<evidence type="ECO:0000313" key="9">
    <source>
        <dbReference type="EMBL" id="GIM11132.1"/>
    </source>
</evidence>
<dbReference type="EMBL" id="BNCP01000040">
    <property type="protein sequence ID" value="GIL87648.1"/>
    <property type="molecule type" value="Genomic_DNA"/>
</dbReference>
<protein>
    <recommendedName>
        <fullName evidence="3">serine O-acetyltransferase</fullName>
        <ecNumber evidence="3">2.3.1.30</ecNumber>
    </recommendedName>
</protein>
<keyword evidence="6" id="KW-0012">Acyltransferase</keyword>
<evidence type="ECO:0000256" key="3">
    <source>
        <dbReference type="ARBA" id="ARBA00013266"/>
    </source>
</evidence>
<evidence type="ECO:0000256" key="1">
    <source>
        <dbReference type="ARBA" id="ARBA00004876"/>
    </source>
</evidence>
<comment type="pathway">
    <text evidence="1">Amino-acid biosynthesis; L-cysteine biosynthesis; L-cysteine from L-serine: step 1/2.</text>
</comment>
<dbReference type="InterPro" id="IPR005881">
    <property type="entry name" value="Ser_O-AcTrfase"/>
</dbReference>
<dbReference type="GO" id="GO:0009001">
    <property type="term" value="F:serine O-acetyltransferase activity"/>
    <property type="evidence" value="ECO:0007669"/>
    <property type="project" value="UniProtKB-EC"/>
</dbReference>
<dbReference type="PANTHER" id="PTHR42811">
    <property type="entry name" value="SERINE ACETYLTRANSFERASE"/>
    <property type="match status" value="1"/>
</dbReference>
<comment type="caution">
    <text evidence="8">The sequence shown here is derived from an EMBL/GenBank/DDBJ whole genome shotgun (WGS) entry which is preliminary data.</text>
</comment>
<evidence type="ECO:0000256" key="6">
    <source>
        <dbReference type="ARBA" id="ARBA00023315"/>
    </source>
</evidence>
<name>A0A8J4CQ13_9CHLO</name>
<dbReference type="EC" id="2.3.1.30" evidence="3"/>
<evidence type="ECO:0000256" key="2">
    <source>
        <dbReference type="ARBA" id="ARBA00007274"/>
    </source>
</evidence>
<reference evidence="8" key="1">
    <citation type="journal article" date="2021" name="Proc. Natl. Acad. Sci. U.S.A.">
        <title>Three genomes in the algal genus Volvox reveal the fate of a haploid sex-determining region after a transition to homothallism.</title>
        <authorList>
            <person name="Yamamoto K."/>
            <person name="Hamaji T."/>
            <person name="Kawai-Toyooka H."/>
            <person name="Matsuzaki R."/>
            <person name="Takahashi F."/>
            <person name="Nishimura Y."/>
            <person name="Kawachi M."/>
            <person name="Noguchi H."/>
            <person name="Minakuchi Y."/>
            <person name="Umen J.G."/>
            <person name="Toyoda A."/>
            <person name="Nozaki H."/>
        </authorList>
    </citation>
    <scope>NUCLEOTIDE SEQUENCE</scope>
    <source>
        <strain evidence="9">NIES-3785</strain>
        <strain evidence="8">NIES-3786</strain>
    </source>
</reference>
<dbReference type="SMART" id="SM00971">
    <property type="entry name" value="SATase_N"/>
    <property type="match status" value="1"/>
</dbReference>
<dbReference type="InterPro" id="IPR053376">
    <property type="entry name" value="Serine_acetyltransferase"/>
</dbReference>
<dbReference type="GO" id="GO:0005737">
    <property type="term" value="C:cytoplasm"/>
    <property type="evidence" value="ECO:0007669"/>
    <property type="project" value="InterPro"/>
</dbReference>
<dbReference type="Proteomes" id="UP000722791">
    <property type="component" value="Unassembled WGS sequence"/>
</dbReference>
<keyword evidence="5" id="KW-0808">Transferase</keyword>
<dbReference type="InterPro" id="IPR042122">
    <property type="entry name" value="Ser_AcTrfase_N_sf"/>
</dbReference>
<dbReference type="Pfam" id="PF06426">
    <property type="entry name" value="SATase_N"/>
    <property type="match status" value="1"/>
</dbReference>
<keyword evidence="10" id="KW-1185">Reference proteome</keyword>
<evidence type="ECO:0000259" key="7">
    <source>
        <dbReference type="SMART" id="SM00971"/>
    </source>
</evidence>
<dbReference type="OrthoDB" id="25818at2759"/>
<dbReference type="AlphaFoldDB" id="A0A8J4CQ13"/>
<dbReference type="FunFam" id="2.160.10.10:FF:000002">
    <property type="entry name" value="Serine acetyltransferase"/>
    <property type="match status" value="1"/>
</dbReference>
<dbReference type="NCBIfam" id="TIGR01172">
    <property type="entry name" value="cysE"/>
    <property type="match status" value="1"/>
</dbReference>
<gene>
    <name evidence="8" type="ORF">Vretifemale_15695</name>
    <name evidence="9" type="ORF">Vretimale_14671</name>
</gene>
<evidence type="ECO:0000256" key="5">
    <source>
        <dbReference type="ARBA" id="ARBA00022679"/>
    </source>
</evidence>
<dbReference type="Proteomes" id="UP000747110">
    <property type="component" value="Unassembled WGS sequence"/>
</dbReference>
<sequence>MMMTQRAFFYDIAAPSTSTPLSLASRQVSTQICNGRNAAAARRDQPRYRLISTVVTKTMARDRLSEQAREDLDAVRVRLNHQLKLIITPSVTGEAAPTLQKANDCQCDRHTYHPSQGWRRQPHHLTKEQLWDRIREEAHQDATAEPALASNLYSTILTHHSLESTMAFSLSNKLASPTLVGMQLMRLIQDVYDDDPDVMEACLADLQAVFDRDPACDRYTQAILYFKGFQAVQSYRIAHWLWRKGRKSLALAIQSRMSEVFHVDAHPAAVLGRGIMIDHATGVVIGETAVVGDNVSMLHHVTLGGSGTGGGVRHPTIGHGVLLGAGVTVLGPVTVGAGSKLGAGSVVVTDIPCHSVAVGVPAKIIKRDLLKEAVKDMDQCVEFVLDYEI</sequence>
<dbReference type="Gene3D" id="2.160.10.10">
    <property type="entry name" value="Hexapeptide repeat proteins"/>
    <property type="match status" value="1"/>
</dbReference>
<dbReference type="InterPro" id="IPR018357">
    <property type="entry name" value="Hexapep_transf_CS"/>
</dbReference>
<dbReference type="InterPro" id="IPR011004">
    <property type="entry name" value="Trimer_LpxA-like_sf"/>
</dbReference>
<dbReference type="SUPFAM" id="SSF51161">
    <property type="entry name" value="Trimeric LpxA-like enzymes"/>
    <property type="match status" value="1"/>
</dbReference>
<evidence type="ECO:0000256" key="4">
    <source>
        <dbReference type="ARBA" id="ARBA00022605"/>
    </source>
</evidence>
<dbReference type="GO" id="GO:0006535">
    <property type="term" value="P:cysteine biosynthetic process from serine"/>
    <property type="evidence" value="ECO:0007669"/>
    <property type="project" value="InterPro"/>
</dbReference>
<accession>A0A8J4CQ13</accession>
<evidence type="ECO:0000313" key="8">
    <source>
        <dbReference type="EMBL" id="GIL87648.1"/>
    </source>
</evidence>
<dbReference type="NCBIfam" id="NF041874">
    <property type="entry name" value="EPS_EpsC"/>
    <property type="match status" value="1"/>
</dbReference>
<dbReference type="Gene3D" id="1.10.3130.10">
    <property type="entry name" value="serine acetyltransferase, domain 1"/>
    <property type="match status" value="1"/>
</dbReference>
<proteinExistence type="inferred from homology"/>
<evidence type="ECO:0000313" key="10">
    <source>
        <dbReference type="Proteomes" id="UP000747110"/>
    </source>
</evidence>
<dbReference type="InterPro" id="IPR001451">
    <property type="entry name" value="Hexapep"/>
</dbReference>
<dbReference type="UniPathway" id="UPA00136">
    <property type="reaction ID" value="UER00199"/>
</dbReference>
<feature type="domain" description="Serine acetyltransferase N-terminal" evidence="7">
    <location>
        <begin position="130"/>
        <end position="234"/>
    </location>
</feature>
<dbReference type="InterPro" id="IPR045304">
    <property type="entry name" value="LbH_SAT"/>
</dbReference>
<dbReference type="EMBL" id="BNCQ01000037">
    <property type="protein sequence ID" value="GIM11132.1"/>
    <property type="molecule type" value="Genomic_DNA"/>
</dbReference>
<organism evidence="8 10">
    <name type="scientific">Volvox reticuliferus</name>
    <dbReference type="NCBI Taxonomy" id="1737510"/>
    <lineage>
        <taxon>Eukaryota</taxon>
        <taxon>Viridiplantae</taxon>
        <taxon>Chlorophyta</taxon>
        <taxon>core chlorophytes</taxon>
        <taxon>Chlorophyceae</taxon>
        <taxon>CS clade</taxon>
        <taxon>Chlamydomonadales</taxon>
        <taxon>Volvocaceae</taxon>
        <taxon>Volvox</taxon>
    </lineage>
</organism>
<keyword evidence="4" id="KW-0028">Amino-acid biosynthesis</keyword>
<dbReference type="CDD" id="cd03354">
    <property type="entry name" value="LbH_SAT"/>
    <property type="match status" value="1"/>
</dbReference>
<dbReference type="InterPro" id="IPR010493">
    <property type="entry name" value="Ser_AcTrfase_N"/>
</dbReference>
<dbReference type="PROSITE" id="PS00101">
    <property type="entry name" value="HEXAPEP_TRANSFERASES"/>
    <property type="match status" value="1"/>
</dbReference>
<dbReference type="Pfam" id="PF00132">
    <property type="entry name" value="Hexapep"/>
    <property type="match status" value="1"/>
</dbReference>